<dbReference type="InterPro" id="IPR010982">
    <property type="entry name" value="Lambda_DNA-bd_dom_sf"/>
</dbReference>
<protein>
    <submittedName>
        <fullName evidence="5">LacI family transcriptional regulator</fullName>
    </submittedName>
</protein>
<dbReference type="PANTHER" id="PTHR30146:SF109">
    <property type="entry name" value="HTH-TYPE TRANSCRIPTIONAL REGULATOR GALS"/>
    <property type="match status" value="1"/>
</dbReference>
<dbReference type="RefSeq" id="WP_114117197.1">
    <property type="nucleotide sequence ID" value="NZ_BMHU01000004.1"/>
</dbReference>
<evidence type="ECO:0000256" key="3">
    <source>
        <dbReference type="ARBA" id="ARBA00023163"/>
    </source>
</evidence>
<name>A0A367Y875_9MICO</name>
<evidence type="ECO:0000256" key="2">
    <source>
        <dbReference type="ARBA" id="ARBA00023125"/>
    </source>
</evidence>
<dbReference type="GO" id="GO:0000976">
    <property type="term" value="F:transcription cis-regulatory region binding"/>
    <property type="evidence" value="ECO:0007669"/>
    <property type="project" value="TreeGrafter"/>
</dbReference>
<reference evidence="5 6" key="1">
    <citation type="submission" date="2018-07" db="EMBL/GenBank/DDBJ databases">
        <title>Microbacterium endoborsara sp. nov., a novel actinobacterium isolated from Borszczowia aralocaspica.</title>
        <authorList>
            <person name="An D."/>
        </authorList>
    </citation>
    <scope>NUCLEOTIDE SEQUENCE [LARGE SCALE GENOMIC DNA]</scope>
    <source>
        <strain evidence="5 6">C1.15228</strain>
    </source>
</reference>
<dbReference type="SUPFAM" id="SSF53822">
    <property type="entry name" value="Periplasmic binding protein-like I"/>
    <property type="match status" value="1"/>
</dbReference>
<dbReference type="SMART" id="SM00354">
    <property type="entry name" value="HTH_LACI"/>
    <property type="match status" value="1"/>
</dbReference>
<dbReference type="InterPro" id="IPR028082">
    <property type="entry name" value="Peripla_BP_I"/>
</dbReference>
<dbReference type="Gene3D" id="1.10.260.40">
    <property type="entry name" value="lambda repressor-like DNA-binding domains"/>
    <property type="match status" value="1"/>
</dbReference>
<dbReference type="OrthoDB" id="3258243at2"/>
<evidence type="ECO:0000256" key="1">
    <source>
        <dbReference type="ARBA" id="ARBA00023015"/>
    </source>
</evidence>
<comment type="caution">
    <text evidence="5">The sequence shown here is derived from an EMBL/GenBank/DDBJ whole genome shotgun (WGS) entry which is preliminary data.</text>
</comment>
<dbReference type="InterPro" id="IPR046335">
    <property type="entry name" value="LacI/GalR-like_sensor"/>
</dbReference>
<evidence type="ECO:0000259" key="4">
    <source>
        <dbReference type="PROSITE" id="PS50932"/>
    </source>
</evidence>
<proteinExistence type="predicted"/>
<dbReference type="PANTHER" id="PTHR30146">
    <property type="entry name" value="LACI-RELATED TRANSCRIPTIONAL REPRESSOR"/>
    <property type="match status" value="1"/>
</dbReference>
<dbReference type="Gene3D" id="3.40.50.2300">
    <property type="match status" value="2"/>
</dbReference>
<dbReference type="CDD" id="cd01392">
    <property type="entry name" value="HTH_LacI"/>
    <property type="match status" value="1"/>
</dbReference>
<gene>
    <name evidence="5" type="ORF">DTO57_05705</name>
</gene>
<dbReference type="AlphaFoldDB" id="A0A367Y875"/>
<evidence type="ECO:0000313" key="6">
    <source>
        <dbReference type="Proteomes" id="UP000253508"/>
    </source>
</evidence>
<dbReference type="Pfam" id="PF13377">
    <property type="entry name" value="Peripla_BP_3"/>
    <property type="match status" value="1"/>
</dbReference>
<organism evidence="5 6">
    <name type="scientific">Microbacterium sorbitolivorans</name>
    <dbReference type="NCBI Taxonomy" id="1867410"/>
    <lineage>
        <taxon>Bacteria</taxon>
        <taxon>Bacillati</taxon>
        <taxon>Actinomycetota</taxon>
        <taxon>Actinomycetes</taxon>
        <taxon>Micrococcales</taxon>
        <taxon>Microbacteriaceae</taxon>
        <taxon>Microbacterium</taxon>
    </lineage>
</organism>
<dbReference type="Pfam" id="PF00356">
    <property type="entry name" value="LacI"/>
    <property type="match status" value="1"/>
</dbReference>
<dbReference type="CDD" id="cd06267">
    <property type="entry name" value="PBP1_LacI_sugar_binding-like"/>
    <property type="match status" value="1"/>
</dbReference>
<keyword evidence="2" id="KW-0238">DNA-binding</keyword>
<keyword evidence="6" id="KW-1185">Reference proteome</keyword>
<dbReference type="Proteomes" id="UP000253508">
    <property type="component" value="Unassembled WGS sequence"/>
</dbReference>
<evidence type="ECO:0000313" key="5">
    <source>
        <dbReference type="EMBL" id="RCK62096.1"/>
    </source>
</evidence>
<dbReference type="GO" id="GO:0003700">
    <property type="term" value="F:DNA-binding transcription factor activity"/>
    <property type="evidence" value="ECO:0007669"/>
    <property type="project" value="TreeGrafter"/>
</dbReference>
<dbReference type="InterPro" id="IPR000843">
    <property type="entry name" value="HTH_LacI"/>
</dbReference>
<sequence>MTPKRHGRETTISDIAAAAGVSKATVSRVMNGVSTVNEQIAERVRAAVAELGYSPSATARSLSLGESRTIGVVVPDLANPMFHQVLHGLNSAAERDGYRVLVADTREHREHEVEIARDIRNRTDAIVLFAPRMDRLTMLDLLPKIDPVVVFNRTTGKRAGSVLIDYAEGIGAVARHLIELGHTKIAYLAGPAQARSNMARRDGLAVVAAEHPEVEIITVECGSSFEDGYAAWPDVRETGASAAMAFNDVVALGFLGRLAEEGVRVPDDLSVAGFDDIPFSQYSSPSLTTMTARLGDVGEKIWSTLLEQMRGTADLEPTSFAPKLTVRSSTGKKK</sequence>
<feature type="domain" description="HTH lacI-type" evidence="4">
    <location>
        <begin position="10"/>
        <end position="64"/>
    </location>
</feature>
<accession>A0A367Y875</accession>
<dbReference type="PROSITE" id="PS00356">
    <property type="entry name" value="HTH_LACI_1"/>
    <property type="match status" value="1"/>
</dbReference>
<keyword evidence="3" id="KW-0804">Transcription</keyword>
<dbReference type="SUPFAM" id="SSF47413">
    <property type="entry name" value="lambda repressor-like DNA-binding domains"/>
    <property type="match status" value="1"/>
</dbReference>
<dbReference type="PRINTS" id="PR00036">
    <property type="entry name" value="HTHLACI"/>
</dbReference>
<dbReference type="PROSITE" id="PS50932">
    <property type="entry name" value="HTH_LACI_2"/>
    <property type="match status" value="1"/>
</dbReference>
<keyword evidence="1" id="KW-0805">Transcription regulation</keyword>
<dbReference type="EMBL" id="QORO01000001">
    <property type="protein sequence ID" value="RCK62096.1"/>
    <property type="molecule type" value="Genomic_DNA"/>
</dbReference>